<protein>
    <submittedName>
        <fullName evidence="2">Protein-tyrosine-phosphatase</fullName>
    </submittedName>
</protein>
<evidence type="ECO:0000256" key="1">
    <source>
        <dbReference type="SAM" id="SignalP"/>
    </source>
</evidence>
<dbReference type="InterPro" id="IPR036196">
    <property type="entry name" value="Ptyr_pPase_sf"/>
</dbReference>
<dbReference type="OrthoDB" id="9793058at2"/>
<dbReference type="EMBL" id="QLII01000003">
    <property type="protein sequence ID" value="RAI72987.1"/>
    <property type="molecule type" value="Genomic_DNA"/>
</dbReference>
<organism evidence="2 3">
    <name type="scientific">Spirosoma telluris</name>
    <dbReference type="NCBI Taxonomy" id="2183553"/>
    <lineage>
        <taxon>Bacteria</taxon>
        <taxon>Pseudomonadati</taxon>
        <taxon>Bacteroidota</taxon>
        <taxon>Cytophagia</taxon>
        <taxon>Cytophagales</taxon>
        <taxon>Cytophagaceae</taxon>
        <taxon>Spirosoma</taxon>
    </lineage>
</organism>
<evidence type="ECO:0000313" key="2">
    <source>
        <dbReference type="EMBL" id="RAI72987.1"/>
    </source>
</evidence>
<keyword evidence="3" id="KW-1185">Reference proteome</keyword>
<dbReference type="Gene3D" id="3.40.50.2300">
    <property type="match status" value="1"/>
</dbReference>
<name>A0A327NCQ2_9BACT</name>
<dbReference type="PANTHER" id="PTHR43428:SF1">
    <property type="entry name" value="ARSENATE REDUCTASE"/>
    <property type="match status" value="1"/>
</dbReference>
<sequence length="235" mass="25871">MKLFSLLPLCLLFITAIFLSNDPDKKVVLNSSLVTYINGIKQDFSKIPQDRKVELDKIAEFIQLKVNAKEPVQLTYICTHNSRRSHFGQLWAATAAAYYGVPRVKTFSGGTEVSAFNERAIAACKRAGFDIAKASEGPNPLYAVNYAAGVEPIKAFSKKYDDASNPQSNFLAIMTCSQADKACPIVKGAAVRVATPYDDPKAFDGTAQETAKYDERCKQIATETFYVFSKVKVVI</sequence>
<dbReference type="SUPFAM" id="SSF52788">
    <property type="entry name" value="Phosphotyrosine protein phosphatases I"/>
    <property type="match status" value="1"/>
</dbReference>
<reference evidence="2 3" key="1">
    <citation type="submission" date="2018-06" db="EMBL/GenBank/DDBJ databases">
        <title>Spirosoma sp. HMF3257 Genome sequencing and assembly.</title>
        <authorList>
            <person name="Kang H."/>
            <person name="Cha I."/>
            <person name="Kim H."/>
            <person name="Kang J."/>
            <person name="Joh K."/>
        </authorList>
    </citation>
    <scope>NUCLEOTIDE SEQUENCE [LARGE SCALE GENOMIC DNA]</scope>
    <source>
        <strain evidence="2 3">HMF3257</strain>
    </source>
</reference>
<feature type="chain" id="PRO_5016276183" evidence="1">
    <location>
        <begin position="21"/>
        <end position="235"/>
    </location>
</feature>
<accession>A0A327NCQ2</accession>
<proteinExistence type="predicted"/>
<feature type="signal peptide" evidence="1">
    <location>
        <begin position="1"/>
        <end position="20"/>
    </location>
</feature>
<comment type="caution">
    <text evidence="2">The sequence shown here is derived from an EMBL/GenBank/DDBJ whole genome shotgun (WGS) entry which is preliminary data.</text>
</comment>
<dbReference type="AlphaFoldDB" id="A0A327NCQ2"/>
<dbReference type="PANTHER" id="PTHR43428">
    <property type="entry name" value="ARSENATE REDUCTASE"/>
    <property type="match status" value="1"/>
</dbReference>
<gene>
    <name evidence="2" type="ORF">HMF3257_38340</name>
</gene>
<dbReference type="Proteomes" id="UP000249016">
    <property type="component" value="Unassembled WGS sequence"/>
</dbReference>
<evidence type="ECO:0000313" key="3">
    <source>
        <dbReference type="Proteomes" id="UP000249016"/>
    </source>
</evidence>
<keyword evidence="1" id="KW-0732">Signal</keyword>